<name>A0AAV1UFT6_9STRA</name>
<evidence type="ECO:0000313" key="1">
    <source>
        <dbReference type="EMBL" id="CAK7933724.1"/>
    </source>
</evidence>
<accession>A0AAV1UFT6</accession>
<proteinExistence type="predicted"/>
<dbReference type="AlphaFoldDB" id="A0AAV1UFT6"/>
<reference evidence="1" key="1">
    <citation type="submission" date="2024-01" db="EMBL/GenBank/DDBJ databases">
        <authorList>
            <person name="Webb A."/>
        </authorList>
    </citation>
    <scope>NUCLEOTIDE SEQUENCE</scope>
    <source>
        <strain evidence="1">Pm1</strain>
    </source>
</reference>
<dbReference type="Proteomes" id="UP001162060">
    <property type="component" value="Unassembled WGS sequence"/>
</dbReference>
<evidence type="ECO:0000313" key="2">
    <source>
        <dbReference type="Proteomes" id="UP001162060"/>
    </source>
</evidence>
<comment type="caution">
    <text evidence="1">The sequence shown here is derived from an EMBL/GenBank/DDBJ whole genome shotgun (WGS) entry which is preliminary data.</text>
</comment>
<organism evidence="1 2">
    <name type="scientific">Peronospora matthiolae</name>
    <dbReference type="NCBI Taxonomy" id="2874970"/>
    <lineage>
        <taxon>Eukaryota</taxon>
        <taxon>Sar</taxon>
        <taxon>Stramenopiles</taxon>
        <taxon>Oomycota</taxon>
        <taxon>Peronosporomycetes</taxon>
        <taxon>Peronosporales</taxon>
        <taxon>Peronosporaceae</taxon>
        <taxon>Peronospora</taxon>
    </lineage>
</organism>
<protein>
    <submittedName>
        <fullName evidence="1">Uncharacterized protein</fullName>
    </submittedName>
</protein>
<gene>
    <name evidence="1" type="ORF">PM001_LOCUS18874</name>
</gene>
<dbReference type="EMBL" id="CAKLBY020000195">
    <property type="protein sequence ID" value="CAK7933724.1"/>
    <property type="molecule type" value="Genomic_DNA"/>
</dbReference>
<sequence length="926" mass="102934">METRVAGMADDVAAIRQYWGSEQEYSHNELFAIAQSQWEREHRNGGDAAREFVLQIVANRLEEQLLAWLLQSQVDDTIEDIQKLLTVCLHPYCAENGLELVEMMLDTLVTAAVVRAAACDCSAENRMRQIDEIRDEVEAKLPTTSRARDALRALANRVGNGDEVDIWTTFSDLPNVLEAGLFNSQSARALMDEAEQVILLQQAELEATRGSSGDRAGVEAGEGRLIASDMLWNLAKRSGRLVQSKADQSGVHRDCHALSNTTIDVVENMEELEAYLKAKPNKGQSCSSNCFPDLVSSDEDADPSAIGLLSGVHISSDKKEFVTDDVIERAVDELSAMENLDVISVQTSFLLSLQMRLRFHFLDRFESTNDELVRRIRSVFNRLTGKAPDSKHVASLTILAAFCPTQVVGQCILGARAGVLHQNLYVQVLRASPLLLEWIDGVSDGCETMFECELQQAVLDVCSGQNNFDRESQNLISFLQSVVEIPKRSSVQQKASVMTVSRLVDKVINPVCCRTSASAQIELNLYTLVQRLFQHFVTTNAFADSDHAVLQNSFQLVLGVFCTCDAIDLTLRVHVREKLLLLLKNIMELMPGAASIAMPEQLNTPLLPSLWTLLHLFYGDMVNHKFCNGWDDVVLVKAYMQAKSIDDSHAALPLHVRSVVSAVQVLLWELLWNSTLLIKPSPVFSNAETWSLMDAIAGFDLFEIDSGVCAIKGSLLIHHAVGNIVLECGGVVFEELLGRIIPHLLKYESNEPNAALKDSLQLPKWAIEKLFERSKGELHIPCQLVSTHFEMRYVATCWYLLCAARELVATTPALILQSLSNVLAAHDRAVSSSQRSLSGTLFCIQWLSFLASTVVELQLDRMPAWPTLRIQLELLLLRLLHHLEQLKGVSASEAQFSQGFVAAWLAYLPPRQFENVFGFVASRTTS</sequence>